<dbReference type="AlphaFoldDB" id="A0A8H4VYS7"/>
<accession>A0A8H4VYS7</accession>
<sequence length="188" mass="21345">MNTESEFRAFDDSISHLWRGSELVVAIEKRWLDKADRNAFYQWKIDKMRLRRSRQAIPPEKILPMLLETNFNDASEREELERAVNSGVEQVYLPLGVDSNGQIYRILRGTNALITYSTKSFSRPLFPSYILGVNTNPVAPASENKEDSKENAKSNESDESEASGFVFFQLGMVESFTGTDIAEGQSHL</sequence>
<name>A0A8H4VYS7_9HELO</name>
<feature type="compositionally biased region" description="Basic and acidic residues" evidence="1">
    <location>
        <begin position="143"/>
        <end position="156"/>
    </location>
</feature>
<protein>
    <submittedName>
        <fullName evidence="2">Uncharacterized protein</fullName>
    </submittedName>
</protein>
<dbReference type="Proteomes" id="UP000566819">
    <property type="component" value="Unassembled WGS sequence"/>
</dbReference>
<evidence type="ECO:0000313" key="2">
    <source>
        <dbReference type="EMBL" id="KAF4624809.1"/>
    </source>
</evidence>
<feature type="region of interest" description="Disordered" evidence="1">
    <location>
        <begin position="137"/>
        <end position="161"/>
    </location>
</feature>
<dbReference type="EMBL" id="JAAMPI010001547">
    <property type="protein sequence ID" value="KAF4624809.1"/>
    <property type="molecule type" value="Genomic_DNA"/>
</dbReference>
<evidence type="ECO:0000313" key="3">
    <source>
        <dbReference type="Proteomes" id="UP000566819"/>
    </source>
</evidence>
<proteinExistence type="predicted"/>
<comment type="caution">
    <text evidence="2">The sequence shown here is derived from an EMBL/GenBank/DDBJ whole genome shotgun (WGS) entry which is preliminary data.</text>
</comment>
<reference evidence="2 3" key="1">
    <citation type="submission" date="2020-03" db="EMBL/GenBank/DDBJ databases">
        <title>Draft Genome Sequence of Cudoniella acicularis.</title>
        <authorList>
            <person name="Buettner E."/>
            <person name="Kellner H."/>
        </authorList>
    </citation>
    <scope>NUCLEOTIDE SEQUENCE [LARGE SCALE GENOMIC DNA]</scope>
    <source>
        <strain evidence="2 3">DSM 108380</strain>
    </source>
</reference>
<evidence type="ECO:0000256" key="1">
    <source>
        <dbReference type="SAM" id="MobiDB-lite"/>
    </source>
</evidence>
<organism evidence="2 3">
    <name type="scientific">Cudoniella acicularis</name>
    <dbReference type="NCBI Taxonomy" id="354080"/>
    <lineage>
        <taxon>Eukaryota</taxon>
        <taxon>Fungi</taxon>
        <taxon>Dikarya</taxon>
        <taxon>Ascomycota</taxon>
        <taxon>Pezizomycotina</taxon>
        <taxon>Leotiomycetes</taxon>
        <taxon>Helotiales</taxon>
        <taxon>Tricladiaceae</taxon>
        <taxon>Cudoniella</taxon>
    </lineage>
</organism>
<dbReference type="OrthoDB" id="5430299at2759"/>
<keyword evidence="3" id="KW-1185">Reference proteome</keyword>
<gene>
    <name evidence="2" type="ORF">G7Y89_g13359</name>
</gene>